<dbReference type="SUPFAM" id="SSF46785">
    <property type="entry name" value="Winged helix' DNA-binding domain"/>
    <property type="match status" value="1"/>
</dbReference>
<reference evidence="5 6" key="1">
    <citation type="journal article" date="2013" name="Genome Biol.">
        <title>Comparative genomics of the core and accessory genomes of 48 Sinorhizobium strains comprising five genospecies.</title>
        <authorList>
            <person name="Sugawara M."/>
            <person name="Epstein B."/>
            <person name="Badgley B.D."/>
            <person name="Unno T."/>
            <person name="Xu L."/>
            <person name="Reese J."/>
            <person name="Gyaneshwar P."/>
            <person name="Denny R."/>
            <person name="Mudge J."/>
            <person name="Bharti A.K."/>
            <person name="Farmer A.D."/>
            <person name="May G.D."/>
            <person name="Woodward J.E."/>
            <person name="Medigue C."/>
            <person name="Vallenet D."/>
            <person name="Lajus A."/>
            <person name="Rouy Z."/>
            <person name="Martinez-Vaz B."/>
            <person name="Tiffin P."/>
            <person name="Young N.D."/>
            <person name="Sadowsky M.J."/>
        </authorList>
    </citation>
    <scope>NUCLEOTIDE SEQUENCE [LARGE SCALE GENOMIC DNA]</scope>
    <source>
        <strain evidence="5 6">N6B1</strain>
    </source>
</reference>
<evidence type="ECO:0000313" key="5">
    <source>
        <dbReference type="EMBL" id="MQW32095.1"/>
    </source>
</evidence>
<comment type="caution">
    <text evidence="5">The sequence shown here is derived from an EMBL/GenBank/DDBJ whole genome shotgun (WGS) entry which is preliminary data.</text>
</comment>
<feature type="domain" description="HTH gntR-type" evidence="4">
    <location>
        <begin position="29"/>
        <end position="86"/>
    </location>
</feature>
<evidence type="ECO:0000259" key="4">
    <source>
        <dbReference type="SMART" id="SM00345"/>
    </source>
</evidence>
<evidence type="ECO:0000313" key="6">
    <source>
        <dbReference type="Proteomes" id="UP000429484"/>
    </source>
</evidence>
<protein>
    <submittedName>
        <fullName evidence="5">GntR family transcriptional regulator</fullName>
    </submittedName>
</protein>
<keyword evidence="1" id="KW-0805">Transcription regulation</keyword>
<dbReference type="InterPro" id="IPR036390">
    <property type="entry name" value="WH_DNA-bd_sf"/>
</dbReference>
<evidence type="ECO:0000256" key="3">
    <source>
        <dbReference type="ARBA" id="ARBA00023163"/>
    </source>
</evidence>
<dbReference type="Pfam" id="PF00392">
    <property type="entry name" value="GntR"/>
    <property type="match status" value="1"/>
</dbReference>
<evidence type="ECO:0000256" key="2">
    <source>
        <dbReference type="ARBA" id="ARBA00023125"/>
    </source>
</evidence>
<organism evidence="5 6">
    <name type="scientific">Rhizobium meliloti</name>
    <name type="common">Ensifer meliloti</name>
    <name type="synonym">Sinorhizobium meliloti</name>
    <dbReference type="NCBI Taxonomy" id="382"/>
    <lineage>
        <taxon>Bacteria</taxon>
        <taxon>Pseudomonadati</taxon>
        <taxon>Pseudomonadota</taxon>
        <taxon>Alphaproteobacteria</taxon>
        <taxon>Hyphomicrobiales</taxon>
        <taxon>Rhizobiaceae</taxon>
        <taxon>Sinorhizobium/Ensifer group</taxon>
        <taxon>Sinorhizobium</taxon>
    </lineage>
</organism>
<dbReference type="SMART" id="SM00345">
    <property type="entry name" value="HTH_GNTR"/>
    <property type="match status" value="1"/>
</dbReference>
<keyword evidence="3" id="KW-0804">Transcription</keyword>
<accession>A0AAW9TJ85</accession>
<dbReference type="Proteomes" id="UP000429484">
    <property type="component" value="Unassembled WGS sequence"/>
</dbReference>
<evidence type="ECO:0000256" key="1">
    <source>
        <dbReference type="ARBA" id="ARBA00023015"/>
    </source>
</evidence>
<dbReference type="RefSeq" id="WP_046067042.1">
    <property type="nucleotide sequence ID" value="NZ_JZXD01000051.1"/>
</dbReference>
<dbReference type="Gene3D" id="1.10.10.10">
    <property type="entry name" value="Winged helix-like DNA-binding domain superfamily/Winged helix DNA-binding domain"/>
    <property type="match status" value="1"/>
</dbReference>
<dbReference type="InterPro" id="IPR000524">
    <property type="entry name" value="Tscrpt_reg_HTH_GntR"/>
</dbReference>
<name>A0AAW9TJ85_RHIML</name>
<dbReference type="AlphaFoldDB" id="A0AAW9TJ85"/>
<dbReference type="GO" id="GO:0003700">
    <property type="term" value="F:DNA-binding transcription factor activity"/>
    <property type="evidence" value="ECO:0007669"/>
    <property type="project" value="InterPro"/>
</dbReference>
<proteinExistence type="predicted"/>
<keyword evidence="2" id="KW-0238">DNA-binding</keyword>
<dbReference type="GO" id="GO:0003677">
    <property type="term" value="F:DNA binding"/>
    <property type="evidence" value="ECO:0007669"/>
    <property type="project" value="UniProtKB-KW"/>
</dbReference>
<gene>
    <name evidence="5" type="ORF">GHK53_04375</name>
</gene>
<dbReference type="InterPro" id="IPR036388">
    <property type="entry name" value="WH-like_DNA-bd_sf"/>
</dbReference>
<dbReference type="EMBL" id="WISR01000047">
    <property type="protein sequence ID" value="MQW32095.1"/>
    <property type="molecule type" value="Genomic_DNA"/>
</dbReference>
<sequence>MWLCKKAFHCRGIGPGLTAEQEPAKADIAYDAIRAKLYTCRVPEQQISDQDLMRKLNLGRTPVREALFRLAAEGKIQWIPQRGFFTRPMVEGALVDLYDHARDSLVRSLTRMRPQVLESWTVSDESSPDELASVAEAIFTRITEGASNCEGCKYIERFCFNTHALRMEITTSELRPNFVGSLAGLSGAMSQIGTAKSLVESALLNHLELEMGAVSRVVREVNGRGLTGC</sequence>